<evidence type="ECO:0000313" key="1">
    <source>
        <dbReference type="EMBL" id="RHX78486.1"/>
    </source>
</evidence>
<dbReference type="Proteomes" id="UP000285569">
    <property type="component" value="Unassembled WGS sequence"/>
</dbReference>
<protein>
    <submittedName>
        <fullName evidence="1">Uncharacterized protein</fullName>
    </submittedName>
</protein>
<gene>
    <name evidence="1" type="ORF">DLM77_15400</name>
</gene>
<comment type="caution">
    <text evidence="1">The sequence shown here is derived from an EMBL/GenBank/DDBJ whole genome shotgun (WGS) entry which is preliminary data.</text>
</comment>
<accession>A0ABX9LZT6</accession>
<dbReference type="Gene3D" id="2.60.40.10">
    <property type="entry name" value="Immunoglobulins"/>
    <property type="match status" value="1"/>
</dbReference>
<keyword evidence="2" id="KW-1185">Reference proteome</keyword>
<name>A0ABX9LZT6_9LEPT</name>
<evidence type="ECO:0000313" key="2">
    <source>
        <dbReference type="Proteomes" id="UP000285569"/>
    </source>
</evidence>
<dbReference type="EMBL" id="QHCR01000007">
    <property type="protein sequence ID" value="RHX78486.1"/>
    <property type="molecule type" value="Genomic_DNA"/>
</dbReference>
<dbReference type="InterPro" id="IPR013783">
    <property type="entry name" value="Ig-like_fold"/>
</dbReference>
<reference evidence="1 2" key="2">
    <citation type="journal article" date="2020" name="Int. J. Syst. Evol. Microbiol.">
        <title>Leptospira yasudae sp. nov. and Leptospira stimsonii sp. nov., two new species of the pathogenic group isolated from environmental sources.</title>
        <authorList>
            <person name="Casanovas-Massana A."/>
            <person name="Hamond C."/>
            <person name="Santos L.A."/>
            <person name="de Oliveira D."/>
            <person name="Hacker K.P."/>
            <person name="Balassiano I."/>
            <person name="Costa F."/>
            <person name="Medeiros M.A."/>
            <person name="Reis M.G."/>
            <person name="Ko A.I."/>
            <person name="Wunder E.A."/>
        </authorList>
    </citation>
    <scope>NUCLEOTIDE SEQUENCE [LARGE SCALE GENOMIC DNA]</scope>
    <source>
        <strain evidence="1 2">B21</strain>
    </source>
</reference>
<organism evidence="1 2">
    <name type="scientific">Leptospira yasudae</name>
    <dbReference type="NCBI Taxonomy" id="2202201"/>
    <lineage>
        <taxon>Bacteria</taxon>
        <taxon>Pseudomonadati</taxon>
        <taxon>Spirochaetota</taxon>
        <taxon>Spirochaetia</taxon>
        <taxon>Leptospirales</taxon>
        <taxon>Leptospiraceae</taxon>
        <taxon>Leptospira</taxon>
    </lineage>
</organism>
<reference evidence="2" key="1">
    <citation type="submission" date="2018-05" db="EMBL/GenBank/DDBJ databases">
        <title>Leptospira yasudae sp. nov. and Leptospira stimsonii sp. nov., two pathogenic species of the genus Leptospira isolated from environmental sources.</title>
        <authorList>
            <person name="Casanovas-Massana A."/>
            <person name="Hamond C."/>
            <person name="Santos L.A."/>
            <person name="Hacker K.P."/>
            <person name="Balassiano I."/>
            <person name="Medeiros M.A."/>
            <person name="Reis M.G."/>
            <person name="Ko A.I."/>
            <person name="Wunder E.A."/>
        </authorList>
    </citation>
    <scope>NUCLEOTIDE SEQUENCE [LARGE SCALE GENOMIC DNA]</scope>
    <source>
        <strain evidence="2">B21</strain>
    </source>
</reference>
<sequence length="362" mass="38741">MERKFMKNKILSKLILVFASLGLLYGYHSCTIGKEQLSQILIGACVFWPSQLGDKPPYCAFVSQIGPGGRPSNCKFCEYGYSFGSCKVAEVGYGSPSGYNSYWEPNSNGRYCGKTIIMPNGSSNCSSINTCSDGNGGIVQNIRSMEYVVSDTTLPLPPTLKSASPVNGSRIYQSSLIQVQFDKSMQSDTFSFLGNLGATIANNFQVSRVDLFNDKLSIPGQGNRSVGVGRTLNIKGLDVDGKEISASLIYNVQQDGVAMDPSTTSCQPKCDVNWLNPYSIQFTASGGFPPYQWYMAGDPNLYPPGATLSTDGVLSGPATFNFLGAYPFSVVVVDSTGNTQAFGVSVSSFDALAACTLAGFCF</sequence>
<proteinExistence type="predicted"/>